<dbReference type="InterPro" id="IPR010349">
    <property type="entry name" value="Asparaginase_II"/>
</dbReference>
<comment type="caution">
    <text evidence="1">The sequence shown here is derived from an EMBL/GenBank/DDBJ whole genome shotgun (WGS) entry which is preliminary data.</text>
</comment>
<dbReference type="AlphaFoldDB" id="A0A7Y9JPW1"/>
<dbReference type="PANTHER" id="PTHR42110">
    <property type="entry name" value="L-ASPARAGINASE, PUTATIVE (AFU_ORTHOLOGUE AFUA_3G11890)-RELATED"/>
    <property type="match status" value="1"/>
</dbReference>
<dbReference type="Proteomes" id="UP000552045">
    <property type="component" value="Unassembled WGS sequence"/>
</dbReference>
<gene>
    <name evidence="1" type="ORF">BKA02_002129</name>
</gene>
<keyword evidence="2" id="KW-1185">Reference proteome</keyword>
<evidence type="ECO:0000313" key="2">
    <source>
        <dbReference type="Proteomes" id="UP000552045"/>
    </source>
</evidence>
<sequence>MVATMTVQMMTVQDCVELAVVERGGMIESRHIGAAVVLSPDGTTAAVHGNAEAHVLPRSSLKPLQAVACLTAGAPLEGEQLALSTASHAGTDRHADVVRAMLIEGGLTEDDLGCPPDWPADSATRDAIVREHGAPTRLRMNCSGKHAAMLRACVASSWPTEGYLDPEHPLQVHIREVVERLAGEKVAGTTIDGCGAPVHALTLAGLARAIHRVGTASARSPFALHRVAGTLVQTVREMPWTIDGPGRADTVAIERLGVFAKGGAEGVMVMVAPDGTTVALKTLDGSLRARTIVAAALLARAGALTAAQVDDLAGALPLAVLGGGTGVGSIRPAPGI</sequence>
<dbReference type="Pfam" id="PF06089">
    <property type="entry name" value="Asparaginase_II"/>
    <property type="match status" value="1"/>
</dbReference>
<organism evidence="1 2">
    <name type="scientific">Microbacterium pseudoresistens</name>
    <dbReference type="NCBI Taxonomy" id="640634"/>
    <lineage>
        <taxon>Bacteria</taxon>
        <taxon>Bacillati</taxon>
        <taxon>Actinomycetota</taxon>
        <taxon>Actinomycetes</taxon>
        <taxon>Micrococcales</taxon>
        <taxon>Microbacteriaceae</taxon>
        <taxon>Microbacterium</taxon>
    </lineage>
</organism>
<reference evidence="1 2" key="1">
    <citation type="submission" date="2020-07" db="EMBL/GenBank/DDBJ databases">
        <title>Sequencing the genomes of 1000 actinobacteria strains.</title>
        <authorList>
            <person name="Klenk H.-P."/>
        </authorList>
    </citation>
    <scope>NUCLEOTIDE SEQUENCE [LARGE SCALE GENOMIC DNA]</scope>
    <source>
        <strain evidence="1 2">DSM 22185</strain>
    </source>
</reference>
<protein>
    <submittedName>
        <fullName evidence="1">L-asparaginase II</fullName>
    </submittedName>
</protein>
<name>A0A7Y9JPW1_9MICO</name>
<proteinExistence type="predicted"/>
<accession>A0A7Y9JPW1</accession>
<dbReference type="EMBL" id="JACCBH010000001">
    <property type="protein sequence ID" value="NYD55074.1"/>
    <property type="molecule type" value="Genomic_DNA"/>
</dbReference>
<dbReference type="PANTHER" id="PTHR42110:SF1">
    <property type="entry name" value="L-ASPARAGINASE, PUTATIVE (AFU_ORTHOLOGUE AFUA_3G11890)-RELATED"/>
    <property type="match status" value="1"/>
</dbReference>
<evidence type="ECO:0000313" key="1">
    <source>
        <dbReference type="EMBL" id="NYD55074.1"/>
    </source>
</evidence>